<dbReference type="AlphaFoldDB" id="W0RR12"/>
<dbReference type="PATRIC" id="fig|861299.3.peg.4531"/>
<dbReference type="KEGG" id="gba:J421_4476"/>
<dbReference type="HOGENOM" id="CLU_105789_2_0_0"/>
<dbReference type="OrthoDB" id="9793216at2"/>
<proteinExistence type="predicted"/>
<dbReference type="InterPro" id="IPR034660">
    <property type="entry name" value="DinB/YfiT-like"/>
</dbReference>
<dbReference type="eggNOG" id="COG2318">
    <property type="taxonomic scope" value="Bacteria"/>
</dbReference>
<dbReference type="Pfam" id="PF12867">
    <property type="entry name" value="DinB_2"/>
    <property type="match status" value="1"/>
</dbReference>
<evidence type="ECO:0000313" key="3">
    <source>
        <dbReference type="Proteomes" id="UP000019151"/>
    </source>
</evidence>
<organism evidence="2 3">
    <name type="scientific">Gemmatirosa kalamazoonensis</name>
    <dbReference type="NCBI Taxonomy" id="861299"/>
    <lineage>
        <taxon>Bacteria</taxon>
        <taxon>Pseudomonadati</taxon>
        <taxon>Gemmatimonadota</taxon>
        <taxon>Gemmatimonadia</taxon>
        <taxon>Gemmatimonadales</taxon>
        <taxon>Gemmatimonadaceae</taxon>
        <taxon>Gemmatirosa</taxon>
    </lineage>
</organism>
<accession>W0RR12</accession>
<dbReference type="InParanoid" id="W0RR12"/>
<evidence type="ECO:0000259" key="1">
    <source>
        <dbReference type="Pfam" id="PF12867"/>
    </source>
</evidence>
<feature type="domain" description="DinB-like" evidence="1">
    <location>
        <begin position="38"/>
        <end position="170"/>
    </location>
</feature>
<dbReference type="STRING" id="861299.J421_4476"/>
<dbReference type="InterPro" id="IPR024775">
    <property type="entry name" value="DinB-like"/>
</dbReference>
<dbReference type="Gene3D" id="1.20.120.450">
    <property type="entry name" value="dinb family like domain"/>
    <property type="match status" value="1"/>
</dbReference>
<dbReference type="EMBL" id="CP007128">
    <property type="protein sequence ID" value="AHG92013.1"/>
    <property type="molecule type" value="Genomic_DNA"/>
</dbReference>
<dbReference type="RefSeq" id="WP_025413444.1">
    <property type="nucleotide sequence ID" value="NZ_CP007128.1"/>
</dbReference>
<sequence>MPLSTLPSYATRPATGEYLPYYQKYIDQVPEGDLLAALESQLETTVALLDRFGESGGGLRYAPGKWSVKEVVGHLADAERVFAYRALCAARGEPASLPAFDENAYVVEGGFDARALNSLMGELTAVRRATLALFHNLDEARLARRVTANNAPITARALGWIIAGHELHHAMLLRERYLPLVV</sequence>
<gene>
    <name evidence="2" type="ORF">J421_4476</name>
</gene>
<name>W0RR12_9BACT</name>
<dbReference type="Proteomes" id="UP000019151">
    <property type="component" value="Chromosome"/>
</dbReference>
<reference evidence="2 3" key="1">
    <citation type="journal article" date="2014" name="Genome Announc.">
        <title>Genome Sequence and Methylome of Soil Bacterium Gemmatirosa kalamazoonensis KBS708T, a Member of the Rarely Cultivated Gemmatimonadetes Phylum.</title>
        <authorList>
            <person name="Debruyn J.M."/>
            <person name="Radosevich M."/>
            <person name="Wommack K.E."/>
            <person name="Polson S.W."/>
            <person name="Hauser L.J."/>
            <person name="Fawaz M.N."/>
            <person name="Korlach J."/>
            <person name="Tsai Y.C."/>
        </authorList>
    </citation>
    <scope>NUCLEOTIDE SEQUENCE [LARGE SCALE GENOMIC DNA]</scope>
    <source>
        <strain evidence="2 3">KBS708</strain>
    </source>
</reference>
<protein>
    <submittedName>
        <fullName evidence="2">DinB-like domain protein</fullName>
    </submittedName>
</protein>
<dbReference type="SUPFAM" id="SSF109854">
    <property type="entry name" value="DinB/YfiT-like putative metalloenzymes"/>
    <property type="match status" value="1"/>
</dbReference>
<keyword evidence="3" id="KW-1185">Reference proteome</keyword>
<evidence type="ECO:0000313" key="2">
    <source>
        <dbReference type="EMBL" id="AHG92013.1"/>
    </source>
</evidence>